<protein>
    <recommendedName>
        <fullName evidence="3">Transmembrane protein</fullName>
    </recommendedName>
</protein>
<dbReference type="Proteomes" id="UP000009168">
    <property type="component" value="Unassembled WGS sequence"/>
</dbReference>
<proteinExistence type="predicted"/>
<evidence type="ECO:0000313" key="2">
    <source>
        <dbReference type="Proteomes" id="UP000009168"/>
    </source>
</evidence>
<dbReference type="HOGENOM" id="CLU_003191_2_0_1"/>
<dbReference type="InParanoid" id="Q228J5"/>
<gene>
    <name evidence="1" type="ORF">TTHERM_01553990</name>
</gene>
<organism evidence="1 2">
    <name type="scientific">Tetrahymena thermophila (strain SB210)</name>
    <dbReference type="NCBI Taxonomy" id="312017"/>
    <lineage>
        <taxon>Eukaryota</taxon>
        <taxon>Sar</taxon>
        <taxon>Alveolata</taxon>
        <taxon>Ciliophora</taxon>
        <taxon>Intramacronucleata</taxon>
        <taxon>Oligohymenophorea</taxon>
        <taxon>Hymenostomatida</taxon>
        <taxon>Tetrahymenina</taxon>
        <taxon>Tetrahymenidae</taxon>
        <taxon>Tetrahymena</taxon>
    </lineage>
</organism>
<name>Q228J5_TETTS</name>
<sequence length="353" mass="40825">MTMIKNNKALIGGGLRIVQTNQKKLLLPQNFPFSNNIFENKAEIYGDDSTSYLQNIIIKNNDNTNEESFTFYQNQSSVPKKFQNDYSRYAELRQFRSGGLINFKMYIVDEQNRYLSFSNEKLILGLYPKDIDQELNTIQISIYQLNSTESQMFGQNTINYFQYNSLDYSFEMNEITVIGNLNKVQFFYINSTIQTNSLTKQPILLSIEFRNCKLGEVIQQISINASIAHSLLQCAKEIQQNQKMVFGGTIITQMKQQSVILLQIHARQKTLIASITVKLGIQDLFAYSVIFQVKFGKATDIHNLSQKDFVIFVDHNLNNGVLCFQKLQFQRPTSCMLWEFSSKNLNIHKHVII</sequence>
<evidence type="ECO:0008006" key="3">
    <source>
        <dbReference type="Google" id="ProtNLM"/>
    </source>
</evidence>
<reference evidence="2" key="1">
    <citation type="journal article" date="2006" name="PLoS Biol.">
        <title>Macronuclear genome sequence of the ciliate Tetrahymena thermophila, a model eukaryote.</title>
        <authorList>
            <person name="Eisen J.A."/>
            <person name="Coyne R.S."/>
            <person name="Wu M."/>
            <person name="Wu D."/>
            <person name="Thiagarajan M."/>
            <person name="Wortman J.R."/>
            <person name="Badger J.H."/>
            <person name="Ren Q."/>
            <person name="Amedeo P."/>
            <person name="Jones K.M."/>
            <person name="Tallon L.J."/>
            <person name="Delcher A.L."/>
            <person name="Salzberg S.L."/>
            <person name="Silva J.C."/>
            <person name="Haas B.J."/>
            <person name="Majoros W.H."/>
            <person name="Farzad M."/>
            <person name="Carlton J.M."/>
            <person name="Smith R.K. Jr."/>
            <person name="Garg J."/>
            <person name="Pearlman R.E."/>
            <person name="Karrer K.M."/>
            <person name="Sun L."/>
            <person name="Manning G."/>
            <person name="Elde N.C."/>
            <person name="Turkewitz A.P."/>
            <person name="Asai D.J."/>
            <person name="Wilkes D.E."/>
            <person name="Wang Y."/>
            <person name="Cai H."/>
            <person name="Collins K."/>
            <person name="Stewart B.A."/>
            <person name="Lee S.R."/>
            <person name="Wilamowska K."/>
            <person name="Weinberg Z."/>
            <person name="Ruzzo W.L."/>
            <person name="Wloga D."/>
            <person name="Gaertig J."/>
            <person name="Frankel J."/>
            <person name="Tsao C.-C."/>
            <person name="Gorovsky M.A."/>
            <person name="Keeling P.J."/>
            <person name="Waller R.F."/>
            <person name="Patron N.J."/>
            <person name="Cherry J.M."/>
            <person name="Stover N.A."/>
            <person name="Krieger C.J."/>
            <person name="del Toro C."/>
            <person name="Ryder H.F."/>
            <person name="Williamson S.C."/>
            <person name="Barbeau R.A."/>
            <person name="Hamilton E.P."/>
            <person name="Orias E."/>
        </authorList>
    </citation>
    <scope>NUCLEOTIDE SEQUENCE [LARGE SCALE GENOMIC DNA]</scope>
    <source>
        <strain evidence="2">SB210</strain>
    </source>
</reference>
<dbReference type="GeneID" id="7824100"/>
<dbReference type="KEGG" id="tet:TTHERM_01553990"/>
<dbReference type="AlphaFoldDB" id="Q228J5"/>
<evidence type="ECO:0000313" key="1">
    <source>
        <dbReference type="EMBL" id="EAR81712.2"/>
    </source>
</evidence>
<accession>Q228J5</accession>
<dbReference type="EMBL" id="GG662777">
    <property type="protein sequence ID" value="EAR81712.2"/>
    <property type="molecule type" value="Genomic_DNA"/>
</dbReference>
<dbReference type="OrthoDB" id="509564at2759"/>
<keyword evidence="2" id="KW-1185">Reference proteome</keyword>
<dbReference type="RefSeq" id="XP_001029375.2">
    <property type="nucleotide sequence ID" value="XM_001029375.2"/>
</dbReference>